<comment type="caution">
    <text evidence="1">The sequence shown here is derived from an EMBL/GenBank/DDBJ whole genome shotgun (WGS) entry which is preliminary data.</text>
</comment>
<evidence type="ECO:0000313" key="1">
    <source>
        <dbReference type="EMBL" id="GBM53904.1"/>
    </source>
</evidence>
<dbReference type="EMBL" id="BGPR01254963">
    <property type="protein sequence ID" value="GBM53904.1"/>
    <property type="molecule type" value="Genomic_DNA"/>
</dbReference>
<dbReference type="Proteomes" id="UP000499080">
    <property type="component" value="Unassembled WGS sequence"/>
</dbReference>
<proteinExistence type="predicted"/>
<accession>A0A4Y2GP63</accession>
<keyword evidence="2" id="KW-1185">Reference proteome</keyword>
<reference evidence="1 2" key="1">
    <citation type="journal article" date="2019" name="Sci. Rep.">
        <title>Orb-weaving spider Araneus ventricosus genome elucidates the spidroin gene catalogue.</title>
        <authorList>
            <person name="Kono N."/>
            <person name="Nakamura H."/>
            <person name="Ohtoshi R."/>
            <person name="Moran D.A.P."/>
            <person name="Shinohara A."/>
            <person name="Yoshida Y."/>
            <person name="Fujiwara M."/>
            <person name="Mori M."/>
            <person name="Tomita M."/>
            <person name="Arakawa K."/>
        </authorList>
    </citation>
    <scope>NUCLEOTIDE SEQUENCE [LARGE SCALE GENOMIC DNA]</scope>
</reference>
<organism evidence="1 2">
    <name type="scientific">Araneus ventricosus</name>
    <name type="common">Orbweaver spider</name>
    <name type="synonym">Epeira ventricosa</name>
    <dbReference type="NCBI Taxonomy" id="182803"/>
    <lineage>
        <taxon>Eukaryota</taxon>
        <taxon>Metazoa</taxon>
        <taxon>Ecdysozoa</taxon>
        <taxon>Arthropoda</taxon>
        <taxon>Chelicerata</taxon>
        <taxon>Arachnida</taxon>
        <taxon>Araneae</taxon>
        <taxon>Araneomorphae</taxon>
        <taxon>Entelegynae</taxon>
        <taxon>Araneoidea</taxon>
        <taxon>Araneidae</taxon>
        <taxon>Araneus</taxon>
    </lineage>
</organism>
<protein>
    <submittedName>
        <fullName evidence="1">Uncharacterized protein</fullName>
    </submittedName>
</protein>
<evidence type="ECO:0000313" key="2">
    <source>
        <dbReference type="Proteomes" id="UP000499080"/>
    </source>
</evidence>
<gene>
    <name evidence="1" type="ORF">AVEN_103093_1</name>
</gene>
<dbReference type="AlphaFoldDB" id="A0A4Y2GP63"/>
<name>A0A4Y2GP63_ARAVE</name>
<sequence>MNQEEDEQHENAYITAQ</sequence>
<feature type="non-terminal residue" evidence="1">
    <location>
        <position position="17"/>
    </location>
</feature>